<dbReference type="OrthoDB" id="9815829at2"/>
<name>A0A0X3AQQ8_9FLAO</name>
<keyword evidence="3" id="KW-1185">Reference proteome</keyword>
<dbReference type="RefSeq" id="WP_055425649.1">
    <property type="nucleotide sequence ID" value="NZ_FCOR01000007.1"/>
</dbReference>
<dbReference type="GO" id="GO:0016758">
    <property type="term" value="F:hexosyltransferase activity"/>
    <property type="evidence" value="ECO:0007669"/>
    <property type="project" value="UniProtKB-ARBA"/>
</dbReference>
<dbReference type="EMBL" id="FCOR01000007">
    <property type="protein sequence ID" value="CVK16457.1"/>
    <property type="molecule type" value="Genomic_DNA"/>
</dbReference>
<dbReference type="SUPFAM" id="SSF53448">
    <property type="entry name" value="Nucleotide-diphospho-sugar transferases"/>
    <property type="match status" value="1"/>
</dbReference>
<dbReference type="Proteomes" id="UP000182761">
    <property type="component" value="Unassembled WGS sequence"/>
</dbReference>
<keyword evidence="2" id="KW-0808">Transferase</keyword>
<sequence>MNYIPSISIITANYNSASFIVGTIESVLKQTFTDWEWLIIDDCSTDNSIEIIKKYDDKRIKLITLKENFGAAITRNYGLKNAVGRYIAFIDSDDIWLPNALEERINFLINNNEEAVYTSYKRVDENLEPCLNDFIAEDHITYSRLLKNCPVFISTLIYDSKRIGKIYFPDVYRREDYAMIINLSKNIGKIRALTSPLVIYRIRHNSYSRNKWLMFKLQFLVYYNFLNLSLYKSLYYTTLWALNGLKKYEKI</sequence>
<dbReference type="Gene3D" id="3.90.550.10">
    <property type="entry name" value="Spore Coat Polysaccharide Biosynthesis Protein SpsA, Chain A"/>
    <property type="match status" value="1"/>
</dbReference>
<protein>
    <submittedName>
        <fullName evidence="2">Glycosyltransferase involved in cell wall bisynthesis</fullName>
    </submittedName>
</protein>
<dbReference type="PANTHER" id="PTHR22916">
    <property type="entry name" value="GLYCOSYLTRANSFERASE"/>
    <property type="match status" value="1"/>
</dbReference>
<dbReference type="AlphaFoldDB" id="A0A0X3AQQ8"/>
<gene>
    <name evidence="2" type="ORF">Ga0061079_10759</name>
</gene>
<evidence type="ECO:0000313" key="3">
    <source>
        <dbReference type="Proteomes" id="UP000182761"/>
    </source>
</evidence>
<dbReference type="STRING" id="1586267.GCA_001418685_01310"/>
<evidence type="ECO:0000313" key="2">
    <source>
        <dbReference type="EMBL" id="CVK16457.1"/>
    </source>
</evidence>
<dbReference type="Pfam" id="PF00535">
    <property type="entry name" value="Glycos_transf_2"/>
    <property type="match status" value="1"/>
</dbReference>
<organism evidence="2 3">
    <name type="scientific">Apibacter mensalis</name>
    <dbReference type="NCBI Taxonomy" id="1586267"/>
    <lineage>
        <taxon>Bacteria</taxon>
        <taxon>Pseudomonadati</taxon>
        <taxon>Bacteroidota</taxon>
        <taxon>Flavobacteriia</taxon>
        <taxon>Flavobacteriales</taxon>
        <taxon>Weeksellaceae</taxon>
        <taxon>Apibacter</taxon>
    </lineage>
</organism>
<dbReference type="InterPro" id="IPR029044">
    <property type="entry name" value="Nucleotide-diphossugar_trans"/>
</dbReference>
<dbReference type="InterPro" id="IPR001173">
    <property type="entry name" value="Glyco_trans_2-like"/>
</dbReference>
<feature type="domain" description="Glycosyltransferase 2-like" evidence="1">
    <location>
        <begin position="8"/>
        <end position="126"/>
    </location>
</feature>
<accession>A0A0X3AQQ8</accession>
<dbReference type="PANTHER" id="PTHR22916:SF3">
    <property type="entry name" value="UDP-GLCNAC:BETAGAL BETA-1,3-N-ACETYLGLUCOSAMINYLTRANSFERASE-LIKE PROTEIN 1"/>
    <property type="match status" value="1"/>
</dbReference>
<reference evidence="2 3" key="1">
    <citation type="submission" date="2016-01" db="EMBL/GenBank/DDBJ databases">
        <authorList>
            <person name="McClelland M."/>
            <person name="Jain A."/>
            <person name="Saraogi P."/>
            <person name="Mendelson R."/>
            <person name="Westerman R."/>
            <person name="SanMiguel P."/>
            <person name="Csonka L."/>
        </authorList>
    </citation>
    <scope>NUCLEOTIDE SEQUENCE [LARGE SCALE GENOMIC DNA]</scope>
    <source>
        <strain evidence="2 3">R-53146</strain>
    </source>
</reference>
<proteinExistence type="predicted"/>
<evidence type="ECO:0000259" key="1">
    <source>
        <dbReference type="Pfam" id="PF00535"/>
    </source>
</evidence>